<dbReference type="GO" id="GO:0005524">
    <property type="term" value="F:ATP binding"/>
    <property type="evidence" value="ECO:0007669"/>
    <property type="project" value="UniProtKB-KW"/>
</dbReference>
<keyword evidence="3" id="KW-0802">TPR repeat</keyword>
<reference evidence="6 8" key="2">
    <citation type="submission" date="2017-03" db="EMBL/GenBank/DDBJ databases">
        <title>Complete sequence of Clostridium formicaceticum DSM 92.</title>
        <authorList>
            <person name="Poehlein A."/>
            <person name="Karl M."/>
            <person name="Bengelsdorf F.R."/>
            <person name="Duerre P."/>
            <person name="Daniel R."/>
        </authorList>
    </citation>
    <scope>NUCLEOTIDE SEQUENCE [LARGE SCALE GENOMIC DNA]</scope>
    <source>
        <strain evidence="6 8">DSM 92</strain>
    </source>
</reference>
<dbReference type="InterPro" id="IPR005158">
    <property type="entry name" value="BTAD"/>
</dbReference>
<dbReference type="GO" id="GO:0004016">
    <property type="term" value="F:adenylate cyclase activity"/>
    <property type="evidence" value="ECO:0007669"/>
    <property type="project" value="TreeGrafter"/>
</dbReference>
<dbReference type="Gene3D" id="1.10.10.10">
    <property type="entry name" value="Winged helix-like DNA-binding domain superfamily/Winged helix DNA-binding domain"/>
    <property type="match status" value="1"/>
</dbReference>
<dbReference type="Proteomes" id="UP000192478">
    <property type="component" value="Chromosome"/>
</dbReference>
<evidence type="ECO:0000259" key="4">
    <source>
        <dbReference type="SMART" id="SM01043"/>
    </source>
</evidence>
<dbReference type="EMBL" id="CP017603">
    <property type="protein sequence ID" value="AOY74774.1"/>
    <property type="molecule type" value="Genomic_DNA"/>
</dbReference>
<evidence type="ECO:0000256" key="2">
    <source>
        <dbReference type="ARBA" id="ARBA00022840"/>
    </source>
</evidence>
<keyword evidence="7" id="KW-1185">Reference proteome</keyword>
<feature type="repeat" description="TPR" evidence="3">
    <location>
        <begin position="837"/>
        <end position="870"/>
    </location>
</feature>
<feature type="repeat" description="TPR" evidence="3">
    <location>
        <begin position="877"/>
        <end position="910"/>
    </location>
</feature>
<dbReference type="PROSITE" id="PS50005">
    <property type="entry name" value="TPR"/>
    <property type="match status" value="2"/>
</dbReference>
<evidence type="ECO:0000256" key="3">
    <source>
        <dbReference type="PROSITE-ProRule" id="PRU00339"/>
    </source>
</evidence>
<evidence type="ECO:0000256" key="1">
    <source>
        <dbReference type="ARBA" id="ARBA00022741"/>
    </source>
</evidence>
<dbReference type="EMBL" id="CP020559">
    <property type="protein sequence ID" value="ARE89164.1"/>
    <property type="molecule type" value="Genomic_DNA"/>
</dbReference>
<dbReference type="SUPFAM" id="SSF48452">
    <property type="entry name" value="TPR-like"/>
    <property type="match status" value="3"/>
</dbReference>
<keyword evidence="2" id="KW-0067">ATP-binding</keyword>
<dbReference type="Gene3D" id="1.25.40.10">
    <property type="entry name" value="Tetratricopeptide repeat domain"/>
    <property type="match status" value="2"/>
</dbReference>
<dbReference type="SMART" id="SM01043">
    <property type="entry name" value="BTAD"/>
    <property type="match status" value="1"/>
</dbReference>
<evidence type="ECO:0000313" key="6">
    <source>
        <dbReference type="EMBL" id="ARE89164.1"/>
    </source>
</evidence>
<dbReference type="InterPro" id="IPR041664">
    <property type="entry name" value="AAA_16"/>
</dbReference>
<feature type="domain" description="Bacterial transcriptional activator" evidence="4">
    <location>
        <begin position="97"/>
        <end position="229"/>
    </location>
</feature>
<protein>
    <submittedName>
        <fullName evidence="6">Bacterial transcriptional activator domain protein</fullName>
    </submittedName>
</protein>
<dbReference type="Pfam" id="PF13191">
    <property type="entry name" value="AAA_16"/>
    <property type="match status" value="1"/>
</dbReference>
<evidence type="ECO:0000313" key="7">
    <source>
        <dbReference type="Proteomes" id="UP000177894"/>
    </source>
</evidence>
<dbReference type="Proteomes" id="UP000177894">
    <property type="component" value="Chromosome"/>
</dbReference>
<dbReference type="AlphaFoldDB" id="A0AAC9RL83"/>
<dbReference type="SUPFAM" id="SSF52540">
    <property type="entry name" value="P-loop containing nucleoside triphosphate hydrolases"/>
    <property type="match status" value="1"/>
</dbReference>
<dbReference type="InterPro" id="IPR019734">
    <property type="entry name" value="TPR_rpt"/>
</dbReference>
<dbReference type="InterPro" id="IPR011990">
    <property type="entry name" value="TPR-like_helical_dom_sf"/>
</dbReference>
<proteinExistence type="predicted"/>
<evidence type="ECO:0000313" key="8">
    <source>
        <dbReference type="Proteomes" id="UP000192478"/>
    </source>
</evidence>
<dbReference type="RefSeq" id="WP_070963718.1">
    <property type="nucleotide sequence ID" value="NZ_CP017603.1"/>
</dbReference>
<gene>
    <name evidence="5" type="ORF">BJL90_01665</name>
    <name evidence="6" type="ORF">CLFO_35700</name>
</gene>
<dbReference type="Pfam" id="PF03704">
    <property type="entry name" value="BTAD"/>
    <property type="match status" value="1"/>
</dbReference>
<dbReference type="GO" id="GO:0005737">
    <property type="term" value="C:cytoplasm"/>
    <property type="evidence" value="ECO:0007669"/>
    <property type="project" value="TreeGrafter"/>
</dbReference>
<keyword evidence="1" id="KW-0547">Nucleotide-binding</keyword>
<dbReference type="InterPro" id="IPR027417">
    <property type="entry name" value="P-loop_NTPase"/>
</dbReference>
<dbReference type="SMART" id="SM00028">
    <property type="entry name" value="TPR"/>
    <property type="match status" value="6"/>
</dbReference>
<dbReference type="PANTHER" id="PTHR16305">
    <property type="entry name" value="TESTICULAR SOLUBLE ADENYLYL CYCLASE"/>
    <property type="match status" value="1"/>
</dbReference>
<dbReference type="KEGG" id="cfm:BJL90_01665"/>
<dbReference type="Gene3D" id="3.40.50.300">
    <property type="entry name" value="P-loop containing nucleotide triphosphate hydrolases"/>
    <property type="match status" value="1"/>
</dbReference>
<dbReference type="InterPro" id="IPR036388">
    <property type="entry name" value="WH-like_DNA-bd_sf"/>
</dbReference>
<reference evidence="5 7" key="1">
    <citation type="submission" date="2016-10" db="EMBL/GenBank/DDBJ databases">
        <title>Complete Genome Sequence of Acetogen Clostridium formicoaceticum ATCC 27076.</title>
        <authorList>
            <person name="Bao T."/>
            <person name="Cheng C."/>
            <person name="Zhao J."/>
            <person name="Yang S.-T."/>
            <person name="Wang J."/>
            <person name="Wang M."/>
        </authorList>
    </citation>
    <scope>NUCLEOTIDE SEQUENCE [LARGE SCALE GENOMIC DNA]</scope>
    <source>
        <strain evidence="5 7">ATCC 27076</strain>
    </source>
</reference>
<organism evidence="6 8">
    <name type="scientific">Clostridium formicaceticum</name>
    <dbReference type="NCBI Taxonomy" id="1497"/>
    <lineage>
        <taxon>Bacteria</taxon>
        <taxon>Bacillati</taxon>
        <taxon>Bacillota</taxon>
        <taxon>Clostridia</taxon>
        <taxon>Eubacteriales</taxon>
        <taxon>Clostridiaceae</taxon>
        <taxon>Clostridium</taxon>
    </lineage>
</organism>
<sequence>MDCIYLQLFNTPAIFKNNTRIFLPFKKAEALFYYLVVHQRATREELVHLLWGEIDEETAKKNLRNAMYKIRKAFDLNIVISPQRAIVMINPDIKIESDLEIFITGRDKGIGVYTGEFLQGFHVRDGGAFENWMSTTREYYREMYIARLQEKLHRFLDKKDEKMVEYYAKLLIQVDPFDEKTYRILMRLYSDQGAYSKAIDLYSRLQQVLQQELGITPDRRTKELLKDIFPNRGDKETKNKEKPQEFFYGRKKEVKRLENNYRSFIKEGCYSSCFIVGEAGIGKTTLKNQLLKIVAKEELYLLETNCYQAEEKYFLKPWNAIFSLLSEKILKDNIELPPLWKDILISVFPGFATEGTASTINFLEEGSLFNYRVVEDAVLGLFKRISSRRKIIVVFEDLQWIDSMSLSLLSSLLQQDQGKNLLFVGTCRDGYDKRIDKFMVKIRKYHPMEEIPIGRFTFQEVGDFIHKTLPDLSMKGNLVEEIYEETEGNTFFIIEYLQSLRKNNDFEKITPKMQDILKSRFLEVSEEGKKVLNIISLFFDKVSLELLTTLMNKDELQVMQMIEELQNKNIVKALEKGHEITFQFTHLKLREFIYFQQSSAMRKVLHNKVGNILESQLRHNKVDVLNYSRLIYHFSHAGNQFKTLKYSIKNINAHLDFSYEVFPTSNEVNEQKKEGFFGTEKELLQSLKAMEEELEEIKKYHFSWEEMVKLQIEFLYIRGRYAIREGAYKEAIVYIQQMIEASKTIKAHAYCLKGYKQMIYYCIQAHKVEEMTFYVEEALLLARTCREQKEIGIALRLKGLNKIMMGRYVEAEEVLKASIKIFDEITKIDNKYIINIAAAYNYMGEIRRYTMKFSSALNYYDKAIAICEENKVLKGLTQFNTNAGQAALEMGDYQRAKEYLQRAISLYQQIEVFWGRSIAEGYMALLLVSEGRYKEALAYLKTAEVYAEKLKSPYELGILYRVKTEIKAKFGKNSTLKEIFDDYLSLNIEEYCKRGIALLGEVKTSYEKEILKVFIKDAK</sequence>
<evidence type="ECO:0000313" key="5">
    <source>
        <dbReference type="EMBL" id="AOY74774.1"/>
    </source>
</evidence>
<name>A0AAC9RL83_9CLOT</name>
<accession>A0AAC9RL83</accession>
<dbReference type="PANTHER" id="PTHR16305:SF28">
    <property type="entry name" value="GUANYLATE CYCLASE DOMAIN-CONTAINING PROTEIN"/>
    <property type="match status" value="1"/>
</dbReference>